<dbReference type="InterPro" id="IPR042184">
    <property type="entry name" value="YqeY/Aim41_N"/>
</dbReference>
<proteinExistence type="predicted"/>
<evidence type="ECO:0000313" key="2">
    <source>
        <dbReference type="Proteomes" id="UP000011717"/>
    </source>
</evidence>
<name>M2U3H6_9SPHN</name>
<dbReference type="InterPro" id="IPR003789">
    <property type="entry name" value="Asn/Gln_tRNA_amidoTrase-B-like"/>
</dbReference>
<keyword evidence="2" id="KW-1185">Reference proteome</keyword>
<dbReference type="InterPro" id="IPR019004">
    <property type="entry name" value="YqeY/Aim41"/>
</dbReference>
<dbReference type="PANTHER" id="PTHR28055">
    <property type="entry name" value="ALTERED INHERITANCE OF MITOCHONDRIA PROTEIN 41, MITOCHONDRIAL"/>
    <property type="match status" value="1"/>
</dbReference>
<sequence>MIRDQIKAAQISAMKSGEKERVAATRLIISEIKNKEIAAGVGAGNADDPLIADVLTKMAKQRRESIAMYDEAGRTELADKEREELTVIEEFMPQQMAAGEAMAEVRKIIDELGAEGPKDMGRVMAAVKERFAGQIDMKEASAMVKQELTAGA</sequence>
<dbReference type="GO" id="GO:0016884">
    <property type="term" value="F:carbon-nitrogen ligase activity, with glutamine as amido-N-donor"/>
    <property type="evidence" value="ECO:0007669"/>
    <property type="project" value="InterPro"/>
</dbReference>
<comment type="caution">
    <text evidence="1">The sequence shown here is derived from an EMBL/GenBank/DDBJ whole genome shotgun (WGS) entry which is preliminary data.</text>
</comment>
<dbReference type="Gene3D" id="1.10.1510.10">
    <property type="entry name" value="Uncharacterised protein YqeY/AIM41 PF09424, N-terminal domain"/>
    <property type="match status" value="1"/>
</dbReference>
<gene>
    <name evidence="1" type="ORF">C725_1964</name>
</gene>
<accession>M2U3H6</accession>
<protein>
    <submittedName>
        <fullName evidence="1">Transamidase GatB domain protein</fullName>
    </submittedName>
</protein>
<dbReference type="AlphaFoldDB" id="M2U3H6"/>
<evidence type="ECO:0000313" key="1">
    <source>
        <dbReference type="EMBL" id="EMD82577.1"/>
    </source>
</evidence>
<dbReference type="Proteomes" id="UP000011717">
    <property type="component" value="Unassembled WGS sequence"/>
</dbReference>
<dbReference type="EMBL" id="AMRV01000006">
    <property type="protein sequence ID" value="EMD82577.1"/>
    <property type="molecule type" value="Genomic_DNA"/>
</dbReference>
<dbReference type="InterPro" id="IPR023168">
    <property type="entry name" value="GatB_Yqey_C_2"/>
</dbReference>
<dbReference type="SUPFAM" id="SSF89095">
    <property type="entry name" value="GatB/YqeY motif"/>
    <property type="match status" value="1"/>
</dbReference>
<dbReference type="PATRIC" id="fig|1234595.3.peg.1965"/>
<dbReference type="RefSeq" id="WP_008602393.1">
    <property type="nucleotide sequence ID" value="NZ_AMRV01000006.1"/>
</dbReference>
<organism evidence="1 2">
    <name type="scientific">Pacificimonas flava</name>
    <dbReference type="NCBI Taxonomy" id="1234595"/>
    <lineage>
        <taxon>Bacteria</taxon>
        <taxon>Pseudomonadati</taxon>
        <taxon>Pseudomonadota</taxon>
        <taxon>Alphaproteobacteria</taxon>
        <taxon>Sphingomonadales</taxon>
        <taxon>Sphingosinicellaceae</taxon>
        <taxon>Pacificimonas</taxon>
    </lineage>
</organism>
<dbReference type="Pfam" id="PF09424">
    <property type="entry name" value="YqeY"/>
    <property type="match status" value="1"/>
</dbReference>
<reference evidence="1 2" key="1">
    <citation type="journal article" date="2013" name="Genome Announc.">
        <title>Draft Genome Sequence of Strain JLT2015T, Belonging to the Family Sphingomonadaceae of the Alphaproteobacteria.</title>
        <authorList>
            <person name="Tang K."/>
            <person name="Liu K."/>
            <person name="Li S."/>
            <person name="Jiao N."/>
        </authorList>
    </citation>
    <scope>NUCLEOTIDE SEQUENCE [LARGE SCALE GENOMIC DNA]</scope>
    <source>
        <strain evidence="1 2">JLT2015</strain>
    </source>
</reference>
<dbReference type="PANTHER" id="PTHR28055:SF1">
    <property type="entry name" value="ALTERED INHERITANCE OF MITOCHONDRIA PROTEIN 41, MITOCHONDRIAL"/>
    <property type="match status" value="1"/>
</dbReference>
<dbReference type="OrthoDB" id="9788127at2"/>
<dbReference type="Gene3D" id="1.10.10.410">
    <property type="match status" value="1"/>
</dbReference>